<dbReference type="EMBL" id="LXQA010145119">
    <property type="protein sequence ID" value="MCI25063.1"/>
    <property type="molecule type" value="Genomic_DNA"/>
</dbReference>
<accession>A0A392QKW8</accession>
<feature type="non-terminal residue" evidence="1">
    <location>
        <position position="49"/>
    </location>
</feature>
<protein>
    <submittedName>
        <fullName evidence="1">Uncharacterized protein</fullName>
    </submittedName>
</protein>
<dbReference type="Proteomes" id="UP000265520">
    <property type="component" value="Unassembled WGS sequence"/>
</dbReference>
<proteinExistence type="predicted"/>
<dbReference type="AlphaFoldDB" id="A0A392QKW8"/>
<name>A0A392QKW8_9FABA</name>
<evidence type="ECO:0000313" key="1">
    <source>
        <dbReference type="EMBL" id="MCI25063.1"/>
    </source>
</evidence>
<sequence length="49" mass="5978">MKFDIQSFREEHCWNKKGIQNQKTVQGKVNQKLYRDPRESHLTADKRIF</sequence>
<evidence type="ECO:0000313" key="2">
    <source>
        <dbReference type="Proteomes" id="UP000265520"/>
    </source>
</evidence>
<comment type="caution">
    <text evidence="1">The sequence shown here is derived from an EMBL/GenBank/DDBJ whole genome shotgun (WGS) entry which is preliminary data.</text>
</comment>
<organism evidence="1 2">
    <name type="scientific">Trifolium medium</name>
    <dbReference type="NCBI Taxonomy" id="97028"/>
    <lineage>
        <taxon>Eukaryota</taxon>
        <taxon>Viridiplantae</taxon>
        <taxon>Streptophyta</taxon>
        <taxon>Embryophyta</taxon>
        <taxon>Tracheophyta</taxon>
        <taxon>Spermatophyta</taxon>
        <taxon>Magnoliopsida</taxon>
        <taxon>eudicotyledons</taxon>
        <taxon>Gunneridae</taxon>
        <taxon>Pentapetalae</taxon>
        <taxon>rosids</taxon>
        <taxon>fabids</taxon>
        <taxon>Fabales</taxon>
        <taxon>Fabaceae</taxon>
        <taxon>Papilionoideae</taxon>
        <taxon>50 kb inversion clade</taxon>
        <taxon>NPAAA clade</taxon>
        <taxon>Hologalegina</taxon>
        <taxon>IRL clade</taxon>
        <taxon>Trifolieae</taxon>
        <taxon>Trifolium</taxon>
    </lineage>
</organism>
<reference evidence="1 2" key="1">
    <citation type="journal article" date="2018" name="Front. Plant Sci.">
        <title>Red Clover (Trifolium pratense) and Zigzag Clover (T. medium) - A Picture of Genomic Similarities and Differences.</title>
        <authorList>
            <person name="Dluhosova J."/>
            <person name="Istvanek J."/>
            <person name="Nedelnik J."/>
            <person name="Repkova J."/>
        </authorList>
    </citation>
    <scope>NUCLEOTIDE SEQUENCE [LARGE SCALE GENOMIC DNA]</scope>
    <source>
        <strain evidence="2">cv. 10/8</strain>
        <tissue evidence="1">Leaf</tissue>
    </source>
</reference>
<keyword evidence="2" id="KW-1185">Reference proteome</keyword>